<dbReference type="OrthoDB" id="10250441at2759"/>
<dbReference type="STRING" id="448386.A0A2V3J5E6"/>
<evidence type="ECO:0000313" key="5">
    <source>
        <dbReference type="EMBL" id="PXF39437.1"/>
    </source>
</evidence>
<dbReference type="PANTHER" id="PTHR21100">
    <property type="entry name" value="PREFOLDIN SUBUNIT 4"/>
    <property type="match status" value="1"/>
</dbReference>
<reference evidence="6 7" key="1">
    <citation type="journal article" date="2018" name="Mol. Biol. Evol.">
        <title>Analysis of the draft genome of the red seaweed Gracilariopsis chorda provides insights into genome size evolution in Rhodophyta.</title>
        <authorList>
            <person name="Lee J."/>
            <person name="Yang E.C."/>
            <person name="Graf L."/>
            <person name="Yang J.H."/>
            <person name="Qiu H."/>
            <person name="Zel Zion U."/>
            <person name="Chan C.X."/>
            <person name="Stephens T.G."/>
            <person name="Weber A.P.M."/>
            <person name="Boo G.H."/>
            <person name="Boo S.M."/>
            <person name="Kim K.M."/>
            <person name="Shin Y."/>
            <person name="Jung M."/>
            <person name="Lee S.J."/>
            <person name="Yim H.S."/>
            <person name="Lee J.H."/>
            <person name="Bhattacharya D."/>
            <person name="Yoon H.S."/>
        </authorList>
    </citation>
    <scope>NUCLEOTIDE SEQUENCE [LARGE SCALE GENOMIC DNA]</scope>
    <source>
        <strain evidence="6 7">SKKU-2015</strain>
        <tissue evidence="6">Whole body</tissue>
    </source>
</reference>
<protein>
    <recommendedName>
        <fullName evidence="3">Prefoldin subunit 4</fullName>
    </recommendedName>
</protein>
<comment type="subunit">
    <text evidence="3">Heterohexamer of two PFD-alpha type and four PFD-beta type subunits.</text>
</comment>
<evidence type="ECO:0000256" key="1">
    <source>
        <dbReference type="ARBA" id="ARBA00008045"/>
    </source>
</evidence>
<dbReference type="PANTHER" id="PTHR21100:SF9">
    <property type="entry name" value="PREFOLDIN SUBUNIT 4"/>
    <property type="match status" value="1"/>
</dbReference>
<name>A0A2V3J5E6_9FLOR</name>
<keyword evidence="7" id="KW-1185">Reference proteome</keyword>
<evidence type="ECO:0000313" key="7">
    <source>
        <dbReference type="Proteomes" id="UP000247409"/>
    </source>
</evidence>
<dbReference type="Proteomes" id="UP000247409">
    <property type="component" value="Unassembled WGS sequence"/>
</dbReference>
<evidence type="ECO:0000256" key="3">
    <source>
        <dbReference type="PIRNR" id="PIRNR016477"/>
    </source>
</evidence>
<dbReference type="GO" id="GO:0006457">
    <property type="term" value="P:protein folding"/>
    <property type="evidence" value="ECO:0007669"/>
    <property type="project" value="UniProtKB-UniRule"/>
</dbReference>
<keyword evidence="4" id="KW-0175">Coiled coil</keyword>
<dbReference type="PIRSF" id="PIRSF016477">
    <property type="entry name" value="Prefoldin_subunit_4"/>
    <property type="match status" value="1"/>
</dbReference>
<organism evidence="6 7">
    <name type="scientific">Gracilariopsis chorda</name>
    <dbReference type="NCBI Taxonomy" id="448386"/>
    <lineage>
        <taxon>Eukaryota</taxon>
        <taxon>Rhodophyta</taxon>
        <taxon>Florideophyceae</taxon>
        <taxon>Rhodymeniophycidae</taxon>
        <taxon>Gracilariales</taxon>
        <taxon>Gracilariaceae</taxon>
        <taxon>Gracilariopsis</taxon>
    </lineage>
</organism>
<dbReference type="InterPro" id="IPR002777">
    <property type="entry name" value="PFD_beta-like"/>
</dbReference>
<dbReference type="GO" id="GO:0005737">
    <property type="term" value="C:cytoplasm"/>
    <property type="evidence" value="ECO:0007669"/>
    <property type="project" value="TreeGrafter"/>
</dbReference>
<dbReference type="InterPro" id="IPR009053">
    <property type="entry name" value="Prefoldin"/>
</dbReference>
<sequence length="129" mass="15059">MEINRHDERPGVVMSLKDKDDINAFSRHLARKNELKRRTERRKKLIQLHEDANDELILLDDDAPVHYNIGDVFILDSKQDVEHTLEQTITELNNDVEQFTAELAQIEQSMTKLKATLYAKFGKTINLEE</sequence>
<dbReference type="GO" id="GO:0016272">
    <property type="term" value="C:prefoldin complex"/>
    <property type="evidence" value="ECO:0007669"/>
    <property type="project" value="UniProtKB-UniRule"/>
</dbReference>
<dbReference type="AlphaFoldDB" id="A0A2V3J5E6"/>
<feature type="coiled-coil region" evidence="4">
    <location>
        <begin position="82"/>
        <end position="116"/>
    </location>
</feature>
<dbReference type="EMBL" id="NBIV01000993">
    <property type="protein sequence ID" value="PXF39437.1"/>
    <property type="molecule type" value="Genomic_DNA"/>
</dbReference>
<comment type="function">
    <text evidence="3">Binds specifically to cytosolic chaperonin (c-CPN) and transfers target proteins to it. Binds to nascent polypeptide chain and promotes folding in an environment in which there are many competing pathways for nonnative proteins.</text>
</comment>
<dbReference type="Pfam" id="PF01920">
    <property type="entry name" value="Prefoldin_2"/>
    <property type="match status" value="1"/>
</dbReference>
<gene>
    <name evidence="6" type="ORF">BWQ96_01452</name>
    <name evidence="5" type="ORF">BWQ96_10880</name>
</gene>
<keyword evidence="2 3" id="KW-0143">Chaperone</keyword>
<evidence type="ECO:0000256" key="2">
    <source>
        <dbReference type="ARBA" id="ARBA00023186"/>
    </source>
</evidence>
<dbReference type="CDD" id="cd23165">
    <property type="entry name" value="Prefoldin_4"/>
    <property type="match status" value="1"/>
</dbReference>
<evidence type="ECO:0000313" key="6">
    <source>
        <dbReference type="EMBL" id="PXF48600.1"/>
    </source>
</evidence>
<dbReference type="Gene3D" id="1.10.287.370">
    <property type="match status" value="1"/>
</dbReference>
<dbReference type="GO" id="GO:0051082">
    <property type="term" value="F:unfolded protein binding"/>
    <property type="evidence" value="ECO:0007669"/>
    <property type="project" value="InterPro"/>
</dbReference>
<evidence type="ECO:0000256" key="4">
    <source>
        <dbReference type="SAM" id="Coils"/>
    </source>
</evidence>
<dbReference type="InterPro" id="IPR016661">
    <property type="entry name" value="PFDN4"/>
</dbReference>
<comment type="caution">
    <text evidence="6">The sequence shown here is derived from an EMBL/GenBank/DDBJ whole genome shotgun (WGS) entry which is preliminary data.</text>
</comment>
<dbReference type="EMBL" id="NBIV01000012">
    <property type="protein sequence ID" value="PXF48600.1"/>
    <property type="molecule type" value="Genomic_DNA"/>
</dbReference>
<comment type="similarity">
    <text evidence="1 3">Belongs to the prefoldin subunit beta family.</text>
</comment>
<accession>A0A2V3J5E6</accession>
<proteinExistence type="inferred from homology"/>
<dbReference type="SUPFAM" id="SSF46579">
    <property type="entry name" value="Prefoldin"/>
    <property type="match status" value="1"/>
</dbReference>